<evidence type="ECO:0000256" key="10">
    <source>
        <dbReference type="SAM" id="Phobius"/>
    </source>
</evidence>
<dbReference type="PANTHER" id="PTHR22888">
    <property type="entry name" value="CYTOCHROME C OXIDASE, SUBUNIT II"/>
    <property type="match status" value="1"/>
</dbReference>
<evidence type="ECO:0000256" key="8">
    <source>
        <dbReference type="ARBA" id="ARBA00023136"/>
    </source>
</evidence>
<evidence type="ECO:0000313" key="13">
    <source>
        <dbReference type="EMBL" id="QWC93308.1"/>
    </source>
</evidence>
<accession>A0A8E8HTP5</accession>
<comment type="cofactor">
    <cofactor evidence="9">
        <name>Cu cation</name>
        <dbReference type="ChEBI" id="CHEBI:23378"/>
    </cofactor>
    <text evidence="9">Binds a copper A center.</text>
</comment>
<feature type="transmembrane region" description="Helical" evidence="10">
    <location>
        <begin position="23"/>
        <end position="42"/>
    </location>
</feature>
<evidence type="ECO:0000256" key="1">
    <source>
        <dbReference type="ARBA" id="ARBA00004225"/>
    </source>
</evidence>
<keyword evidence="9" id="KW-0999">Mitochondrion inner membrane</keyword>
<reference evidence="13" key="1">
    <citation type="journal article" date="2021" name="Vet. Parasitol.">
        <title>The complete mitochondrial genome of capillariid nematodes (Eucoleus annulatus): A novel gene arrangement and phylogenetic implications.</title>
        <authorList>
            <person name="Deng Y.-P."/>
            <person name="Suleman"/>
            <person name="Zhang Y."/>
            <person name="Nie Y."/>
            <person name="Fu Y.-T."/>
            <person name="Liu G.-H."/>
        </authorList>
    </citation>
    <scope>NUCLEOTIDE SEQUENCE</scope>
    <source>
        <strain evidence="13">Changsha</strain>
    </source>
</reference>
<dbReference type="InterPro" id="IPR045187">
    <property type="entry name" value="CcO_II"/>
</dbReference>
<name>A0A8E8HTP5_9BILA</name>
<keyword evidence="7 9" id="KW-0496">Mitochondrion</keyword>
<evidence type="ECO:0000256" key="6">
    <source>
        <dbReference type="ARBA" id="ARBA00023008"/>
    </source>
</evidence>
<evidence type="ECO:0000256" key="3">
    <source>
        <dbReference type="ARBA" id="ARBA00011164"/>
    </source>
</evidence>
<keyword evidence="9" id="KW-0479">Metal-binding</keyword>
<evidence type="ECO:0000259" key="11">
    <source>
        <dbReference type="PROSITE" id="PS50857"/>
    </source>
</evidence>
<dbReference type="InterPro" id="IPR002429">
    <property type="entry name" value="CcO_II-like_C"/>
</dbReference>
<comment type="similarity">
    <text evidence="2 9">Belongs to the cytochrome c oxidase subunit 2 family.</text>
</comment>
<keyword evidence="9 10" id="KW-0812">Transmembrane</keyword>
<gene>
    <name evidence="13" type="primary">cox2</name>
</gene>
<dbReference type="GO" id="GO:0004129">
    <property type="term" value="F:cytochrome-c oxidase activity"/>
    <property type="evidence" value="ECO:0007669"/>
    <property type="project" value="InterPro"/>
</dbReference>
<reference evidence="13" key="2">
    <citation type="submission" date="2021-04" db="EMBL/GenBank/DDBJ databases">
        <authorList>
            <person name="Deng Y.P."/>
            <person name="Suleman S."/>
            <person name="Zhang Y."/>
            <person name="Nie Y."/>
            <person name="Fu Y.T."/>
            <person name="Liu G.H."/>
        </authorList>
    </citation>
    <scope>NUCLEOTIDE SEQUENCE</scope>
    <source>
        <strain evidence="13">Changsha</strain>
    </source>
</reference>
<dbReference type="EMBL" id="MW999680">
    <property type="protein sequence ID" value="QWC93308.1"/>
    <property type="molecule type" value="Genomic_DNA"/>
</dbReference>
<dbReference type="PROSITE" id="PS50999">
    <property type="entry name" value="COX2_TM"/>
    <property type="match status" value="1"/>
</dbReference>
<keyword evidence="8 9" id="KW-0472">Membrane</keyword>
<keyword evidence="10" id="KW-1133">Transmembrane helix</keyword>
<keyword evidence="6 9" id="KW-0186">Copper</keyword>
<evidence type="ECO:0000256" key="7">
    <source>
        <dbReference type="ARBA" id="ARBA00023128"/>
    </source>
</evidence>
<dbReference type="Pfam" id="PF02790">
    <property type="entry name" value="COX2_TM"/>
    <property type="match status" value="1"/>
</dbReference>
<dbReference type="Pfam" id="PF00116">
    <property type="entry name" value="COX2"/>
    <property type="match status" value="1"/>
</dbReference>
<evidence type="ECO:0000256" key="2">
    <source>
        <dbReference type="ARBA" id="ARBA00007866"/>
    </source>
</evidence>
<evidence type="ECO:0000256" key="9">
    <source>
        <dbReference type="RuleBase" id="RU000457"/>
    </source>
</evidence>
<dbReference type="GeneID" id="65343041"/>
<dbReference type="PROSITE" id="PS00078">
    <property type="entry name" value="COX2"/>
    <property type="match status" value="1"/>
</dbReference>
<sequence length="227" mass="26329">MTKWGAYYIQNSFSETSESLNNLMDWVSTMMISIFTIILWIYTTMNLSKSQCNYIIESQFIEFNWTCLPLLILCCMASVSLKTLYVEDSQITMPCLNLNVTGHQWYWEYYYPDFNISYDSFLQEWESKAFRLTECDNRVVLPIKTPIRISVSSNDVVHSWSVPSLGVKMDATPGRILSTIHFSNLPGLVYGFCAELCGVNHSFMPIAIEQTSFLSFKNWVHLMKMNQ</sequence>
<feature type="domain" description="Cytochrome oxidase subunit II copper A binding" evidence="11">
    <location>
        <begin position="93"/>
        <end position="222"/>
    </location>
</feature>
<comment type="subunit">
    <text evidence="3">Component of the cytochrome c oxidase (complex IV, CIV), a multisubunit enzyme composed of a catalytic core of 3 subunits and several supernumerary subunits. The complex exists as a monomer or a dimer and forms supercomplexes (SCs) in the inner mitochondrial membrane with ubiquinol-cytochrome c oxidoreductase (cytochrome b-c1 complex, complex III, CIII).</text>
</comment>
<keyword evidence="9" id="KW-0679">Respiratory chain</keyword>
<dbReference type="InterPro" id="IPR001505">
    <property type="entry name" value="Copper_CuA"/>
</dbReference>
<comment type="function">
    <text evidence="9">Component of the cytochrome c oxidase, the last enzyme in the mitochondrial electron transport chain which drives oxidative phosphorylation. The respiratory chain contains 3 multisubunit complexes succinate dehydrogenase (complex II, CII), ubiquinol-cytochrome c oxidoreductase (cytochrome b-c1 complex, complex III, CIII) and cytochrome c oxidase (complex IV, CIV), that cooperate to transfer electrons derived from NADH and succinate to molecular oxygen, creating an electrochemical gradient over the inner membrane that drives transmembrane transport and the ATP synthase. Cytochrome c oxidase is the component of the respiratory chain that catalyzes the reduction of oxygen to water. Electrons originating from reduced cytochrome c in the intermembrane space (IMS) are transferred via the dinuclear copper A center (CU(A)) of subunit 2 and heme A of subunit 1 to the active site in subunit 1, a binuclear center (BNC) formed by heme A3 and copper B (CU(B)). The BNC reduces molecular oxygen to 2 water molecules using 4 electrons from cytochrome c in the IMS and 4 protons from the mitochondrial matrix.</text>
</comment>
<feature type="domain" description="Cytochrome oxidase subunit II transmembrane region profile" evidence="12">
    <location>
        <begin position="1"/>
        <end position="91"/>
    </location>
</feature>
<dbReference type="PANTHER" id="PTHR22888:SF9">
    <property type="entry name" value="CYTOCHROME C OXIDASE SUBUNIT 2"/>
    <property type="match status" value="1"/>
</dbReference>
<proteinExistence type="inferred from homology"/>
<dbReference type="PROSITE" id="PS50857">
    <property type="entry name" value="COX2_CUA"/>
    <property type="match status" value="1"/>
</dbReference>
<dbReference type="RefSeq" id="YP_010132843.1">
    <property type="nucleotide sequence ID" value="NC_056391.1"/>
</dbReference>
<organism evidence="13">
    <name type="scientific">Eucoleus annulatus</name>
    <dbReference type="NCBI Taxonomy" id="2831232"/>
    <lineage>
        <taxon>Eukaryota</taxon>
        <taxon>Metazoa</taxon>
        <taxon>Ecdysozoa</taxon>
        <taxon>Nematoda</taxon>
        <taxon>Enoplea</taxon>
        <taxon>Dorylaimia</taxon>
        <taxon>Trichinellida</taxon>
        <taxon>Capillariidae</taxon>
        <taxon>Eucoleus</taxon>
    </lineage>
</organism>
<dbReference type="AlphaFoldDB" id="A0A8E8HTP5"/>
<evidence type="ECO:0000259" key="12">
    <source>
        <dbReference type="PROSITE" id="PS50999"/>
    </source>
</evidence>
<protein>
    <recommendedName>
        <fullName evidence="9">Cytochrome c oxidase subunit 2</fullName>
    </recommendedName>
</protein>
<geneLocation type="mitochondrion" evidence="13"/>
<comment type="subcellular location">
    <subcellularLocation>
        <location evidence="9">Mitochondrion inner membrane</location>
        <topology evidence="9">Multi-pass membrane protein</topology>
    </subcellularLocation>
    <subcellularLocation>
        <location evidence="1">Mitochondrion membrane</location>
        <topology evidence="1">Multi-pass membrane protein</topology>
    </subcellularLocation>
</comment>
<keyword evidence="4 9" id="KW-0813">Transport</keyword>
<dbReference type="GO" id="GO:0042773">
    <property type="term" value="P:ATP synthesis coupled electron transport"/>
    <property type="evidence" value="ECO:0007669"/>
    <property type="project" value="TreeGrafter"/>
</dbReference>
<evidence type="ECO:0000256" key="5">
    <source>
        <dbReference type="ARBA" id="ARBA00022982"/>
    </source>
</evidence>
<dbReference type="GO" id="GO:0005743">
    <property type="term" value="C:mitochondrial inner membrane"/>
    <property type="evidence" value="ECO:0007669"/>
    <property type="project" value="UniProtKB-SubCell"/>
</dbReference>
<evidence type="ECO:0000256" key="4">
    <source>
        <dbReference type="ARBA" id="ARBA00022448"/>
    </source>
</evidence>
<keyword evidence="5 9" id="KW-0249">Electron transport</keyword>
<dbReference type="InterPro" id="IPR011759">
    <property type="entry name" value="Cyt_c_oxidase_su2_TM_dom"/>
</dbReference>
<dbReference type="GO" id="GO:0005507">
    <property type="term" value="F:copper ion binding"/>
    <property type="evidence" value="ECO:0007669"/>
    <property type="project" value="InterPro"/>
</dbReference>